<reference evidence="8 9" key="1">
    <citation type="journal article" date="2018" name="Sci. Rep.">
        <title>A novel species of the marine cyanobacterium Acaryochloris with a unique pigment content and lifestyle.</title>
        <authorList>
            <person name="Partensky F."/>
            <person name="Six C."/>
            <person name="Ratin M."/>
            <person name="Garczarek L."/>
            <person name="Vaulot D."/>
            <person name="Probert I."/>
            <person name="Calteau A."/>
            <person name="Gourvil P."/>
            <person name="Marie D."/>
            <person name="Grebert T."/>
            <person name="Bouchier C."/>
            <person name="Le Panse S."/>
            <person name="Gachenot M."/>
            <person name="Rodriguez F."/>
            <person name="Garrido J.L."/>
        </authorList>
    </citation>
    <scope>NUCLEOTIDE SEQUENCE [LARGE SCALE GENOMIC DNA]</scope>
    <source>
        <strain evidence="8 9">RCC1774</strain>
    </source>
</reference>
<comment type="caution">
    <text evidence="8">The sequence shown here is derived from an EMBL/GenBank/DDBJ whole genome shotgun (WGS) entry which is preliminary data.</text>
</comment>
<sequence>MAFVWFLCGLAVGLGLFVESSRRLNRRLAEMLRLFSGGTNARKSVTLGQFNRLLTQSRTEQRDLQQQALVWRNILKAAPIGYLEVDGADQIHWYNSTARQLLKIDLSPRLTEGRLLLQVVRSLELEKLIRDVRQSQQSNCQDWIVYTLPIDGLPGTAQSLPLRGYGIPLPDLHVGVFVEDRQEATTLTQERDRWASDVAHELKTPLTSIRLMVETLQSQIEPSLHNWTERLLNETTRLSNLVQDVLELSHVSGRNEDVLCLSAVDLPALVRSAWLNLEPLAQQRNLALYYQGPDHLSLQADEARLYRVLVNIIDNGIKHSHYDQAIMIEIGTEAKPQTEPGQTEEADWVVIDIIDAGDGFPPVAIAHIFKRFFRADTSRVRTSGSNGSSLQTLPATGSGSGLGLAIVAQIVAAHGGRVEAQNHPKTGGAWLRILLPHSL</sequence>
<accession>A0A2W1JK10</accession>
<dbReference type="SUPFAM" id="SSF55874">
    <property type="entry name" value="ATPase domain of HSP90 chaperone/DNA topoisomerase II/histidine kinase"/>
    <property type="match status" value="1"/>
</dbReference>
<evidence type="ECO:0000259" key="7">
    <source>
        <dbReference type="PROSITE" id="PS50109"/>
    </source>
</evidence>
<dbReference type="GO" id="GO:0004721">
    <property type="term" value="F:phosphoprotein phosphatase activity"/>
    <property type="evidence" value="ECO:0007669"/>
    <property type="project" value="TreeGrafter"/>
</dbReference>
<dbReference type="PANTHER" id="PTHR45453:SF1">
    <property type="entry name" value="PHOSPHATE REGULON SENSOR PROTEIN PHOR"/>
    <property type="match status" value="1"/>
</dbReference>
<evidence type="ECO:0000256" key="6">
    <source>
        <dbReference type="ARBA" id="ARBA00023012"/>
    </source>
</evidence>
<dbReference type="InterPro" id="IPR003661">
    <property type="entry name" value="HisK_dim/P_dom"/>
</dbReference>
<dbReference type="GO" id="GO:0000155">
    <property type="term" value="F:phosphorelay sensor kinase activity"/>
    <property type="evidence" value="ECO:0007669"/>
    <property type="project" value="InterPro"/>
</dbReference>
<dbReference type="PRINTS" id="PR00344">
    <property type="entry name" value="BCTRLSENSOR"/>
</dbReference>
<dbReference type="InterPro" id="IPR000014">
    <property type="entry name" value="PAS"/>
</dbReference>
<dbReference type="SUPFAM" id="SSF47384">
    <property type="entry name" value="Homodimeric domain of signal transducing histidine kinase"/>
    <property type="match status" value="1"/>
</dbReference>
<dbReference type="InterPro" id="IPR036097">
    <property type="entry name" value="HisK_dim/P_sf"/>
</dbReference>
<comment type="catalytic activity">
    <reaction evidence="1">
        <text>ATP + protein L-histidine = ADP + protein N-phospho-L-histidine.</text>
        <dbReference type="EC" id="2.7.13.3"/>
    </reaction>
</comment>
<dbReference type="GO" id="GO:0016036">
    <property type="term" value="P:cellular response to phosphate starvation"/>
    <property type="evidence" value="ECO:0007669"/>
    <property type="project" value="TreeGrafter"/>
</dbReference>
<proteinExistence type="predicted"/>
<dbReference type="SMART" id="SM00388">
    <property type="entry name" value="HisKA"/>
    <property type="match status" value="1"/>
</dbReference>
<keyword evidence="3" id="KW-0597">Phosphoprotein</keyword>
<dbReference type="GO" id="GO:0005886">
    <property type="term" value="C:plasma membrane"/>
    <property type="evidence" value="ECO:0007669"/>
    <property type="project" value="TreeGrafter"/>
</dbReference>
<keyword evidence="5" id="KW-0418">Kinase</keyword>
<evidence type="ECO:0000256" key="5">
    <source>
        <dbReference type="ARBA" id="ARBA00022777"/>
    </source>
</evidence>
<dbReference type="PANTHER" id="PTHR45453">
    <property type="entry name" value="PHOSPHATE REGULON SENSOR PROTEIN PHOR"/>
    <property type="match status" value="1"/>
</dbReference>
<dbReference type="Pfam" id="PF02518">
    <property type="entry name" value="HATPase_c"/>
    <property type="match status" value="1"/>
</dbReference>
<dbReference type="EC" id="2.7.13.3" evidence="2"/>
<dbReference type="AlphaFoldDB" id="A0A2W1JK10"/>
<evidence type="ECO:0000256" key="1">
    <source>
        <dbReference type="ARBA" id="ARBA00000085"/>
    </source>
</evidence>
<feature type="domain" description="Histidine kinase" evidence="7">
    <location>
        <begin position="197"/>
        <end position="439"/>
    </location>
</feature>
<evidence type="ECO:0000313" key="9">
    <source>
        <dbReference type="Proteomes" id="UP000248857"/>
    </source>
</evidence>
<name>A0A2W1JK10_9CYAN</name>
<dbReference type="InterPro" id="IPR036890">
    <property type="entry name" value="HATPase_C_sf"/>
</dbReference>
<dbReference type="Pfam" id="PF00512">
    <property type="entry name" value="HisKA"/>
    <property type="match status" value="1"/>
</dbReference>
<dbReference type="Gene3D" id="1.10.287.130">
    <property type="match status" value="1"/>
</dbReference>
<dbReference type="EMBL" id="PQWO01000004">
    <property type="protein sequence ID" value="PZD73760.1"/>
    <property type="molecule type" value="Genomic_DNA"/>
</dbReference>
<evidence type="ECO:0000256" key="2">
    <source>
        <dbReference type="ARBA" id="ARBA00012438"/>
    </source>
</evidence>
<dbReference type="Proteomes" id="UP000248857">
    <property type="component" value="Unassembled WGS sequence"/>
</dbReference>
<dbReference type="InterPro" id="IPR003594">
    <property type="entry name" value="HATPase_dom"/>
</dbReference>
<dbReference type="OrthoDB" id="9773956at2"/>
<dbReference type="RefSeq" id="WP_110985777.1">
    <property type="nucleotide sequence ID" value="NZ_CAWNWM010000004.1"/>
</dbReference>
<keyword evidence="9" id="KW-1185">Reference proteome</keyword>
<dbReference type="SMART" id="SM00091">
    <property type="entry name" value="PAS"/>
    <property type="match status" value="1"/>
</dbReference>
<protein>
    <recommendedName>
        <fullName evidence="2">histidine kinase</fullName>
        <ecNumber evidence="2">2.7.13.3</ecNumber>
    </recommendedName>
</protein>
<dbReference type="InterPro" id="IPR050351">
    <property type="entry name" value="BphY/WalK/GraS-like"/>
</dbReference>
<dbReference type="CDD" id="cd00075">
    <property type="entry name" value="HATPase"/>
    <property type="match status" value="1"/>
</dbReference>
<keyword evidence="6" id="KW-0902">Two-component regulatory system</keyword>
<evidence type="ECO:0000313" key="8">
    <source>
        <dbReference type="EMBL" id="PZD73760.1"/>
    </source>
</evidence>
<dbReference type="PROSITE" id="PS50109">
    <property type="entry name" value="HIS_KIN"/>
    <property type="match status" value="1"/>
</dbReference>
<dbReference type="CDD" id="cd00082">
    <property type="entry name" value="HisKA"/>
    <property type="match status" value="1"/>
</dbReference>
<gene>
    <name evidence="8" type="primary">sphS</name>
    <name evidence="8" type="ORF">C1752_01830</name>
</gene>
<evidence type="ECO:0000256" key="3">
    <source>
        <dbReference type="ARBA" id="ARBA00022553"/>
    </source>
</evidence>
<dbReference type="SMART" id="SM00387">
    <property type="entry name" value="HATPase_c"/>
    <property type="match status" value="1"/>
</dbReference>
<evidence type="ECO:0000256" key="4">
    <source>
        <dbReference type="ARBA" id="ARBA00022679"/>
    </source>
</evidence>
<dbReference type="InterPro" id="IPR004358">
    <property type="entry name" value="Sig_transdc_His_kin-like_C"/>
</dbReference>
<keyword evidence="4 8" id="KW-0808">Transferase</keyword>
<dbReference type="Gene3D" id="3.30.565.10">
    <property type="entry name" value="Histidine kinase-like ATPase, C-terminal domain"/>
    <property type="match status" value="1"/>
</dbReference>
<dbReference type="InterPro" id="IPR005467">
    <property type="entry name" value="His_kinase_dom"/>
</dbReference>
<organism evidence="8 9">
    <name type="scientific">Acaryochloris thomasi RCC1774</name>
    <dbReference type="NCBI Taxonomy" id="1764569"/>
    <lineage>
        <taxon>Bacteria</taxon>
        <taxon>Bacillati</taxon>
        <taxon>Cyanobacteriota</taxon>
        <taxon>Cyanophyceae</taxon>
        <taxon>Acaryochloridales</taxon>
        <taxon>Acaryochloridaceae</taxon>
        <taxon>Acaryochloris</taxon>
        <taxon>Acaryochloris thomasi</taxon>
    </lineage>
</organism>